<dbReference type="EC" id="2.1.1.45" evidence="3"/>
<keyword evidence="6" id="KW-0545">Nucleotide biosynthesis</keyword>
<dbReference type="Pfam" id="PF00303">
    <property type="entry name" value="Thymidylat_synt"/>
    <property type="match status" value="1"/>
</dbReference>
<dbReference type="GO" id="GO:0032259">
    <property type="term" value="P:methylation"/>
    <property type="evidence" value="ECO:0007669"/>
    <property type="project" value="UniProtKB-KW"/>
</dbReference>
<proteinExistence type="inferred from homology"/>
<dbReference type="InterPro" id="IPR000398">
    <property type="entry name" value="Thymidylate_synthase"/>
</dbReference>
<dbReference type="Gene3D" id="3.30.572.10">
    <property type="entry name" value="Thymidylate synthase/dCMP hydroxymethylase domain"/>
    <property type="match status" value="1"/>
</dbReference>
<dbReference type="InterPro" id="IPR020940">
    <property type="entry name" value="Thymidylate_synthase_AS"/>
</dbReference>
<keyword evidence="5" id="KW-0808">Transferase</keyword>
<dbReference type="FunFam" id="3.30.572.10:FF:000007">
    <property type="entry name" value="thymidylate synthase isoform X2"/>
    <property type="match status" value="1"/>
</dbReference>
<keyword evidence="4" id="KW-0489">Methyltransferase</keyword>
<sequence>MFSPVFPLAYPLYDLLKEIKNIGKYLIYKEMLRNLIKKAGYEHEEDQYLSVICDLIANGCAQDGRNGTTICDIGAAMVFSLDGGKLPLMTTKQLAWKTCLKELLWFIKGSTDNEQLTRQKCYIWNGNSSRDYLDSRGLTQLKENDLGPVYGFQWRHFNGEYVDCHTDYSGVGVDQLAYIINALKGDETSRHSRRLVMTAWNPCQLDAMALPPCHLLCQFHVTGGDELTCTMYQRSGDVGLGVPFNIASYSFLTHLIAHHCGLKAKEFVYYLGNTHIYDDHVEPLKEQLNRKPYEFPTLEIVGEKKGDISDYVLEDFVVKDYVCHPTIKMEMRV</sequence>
<dbReference type="PANTHER" id="PTHR11548:SF2">
    <property type="entry name" value="THYMIDYLATE SYNTHASE"/>
    <property type="match status" value="1"/>
</dbReference>
<name>A0A6C0BUM9_9ZZZZ</name>
<dbReference type="InterPro" id="IPR045097">
    <property type="entry name" value="Thymidate_synth/dCMP_Mease"/>
</dbReference>
<comment type="pathway">
    <text evidence="1">Pyrimidine metabolism; dTTP biosynthesis.</text>
</comment>
<dbReference type="GO" id="GO:0006231">
    <property type="term" value="P:dTMP biosynthetic process"/>
    <property type="evidence" value="ECO:0007669"/>
    <property type="project" value="InterPro"/>
</dbReference>
<dbReference type="GO" id="GO:0006575">
    <property type="term" value="P:modified amino acid metabolic process"/>
    <property type="evidence" value="ECO:0007669"/>
    <property type="project" value="UniProtKB-ARBA"/>
</dbReference>
<dbReference type="InterPro" id="IPR036926">
    <property type="entry name" value="Thymidate_synth/dCMP_Mease_sf"/>
</dbReference>
<dbReference type="NCBIfam" id="TIGR03284">
    <property type="entry name" value="thym_sym"/>
    <property type="match status" value="1"/>
</dbReference>
<dbReference type="SUPFAM" id="SSF55831">
    <property type="entry name" value="Thymidylate synthase/dCMP hydroxymethylase"/>
    <property type="match status" value="1"/>
</dbReference>
<organism evidence="8">
    <name type="scientific">viral metagenome</name>
    <dbReference type="NCBI Taxonomy" id="1070528"/>
    <lineage>
        <taxon>unclassified sequences</taxon>
        <taxon>metagenomes</taxon>
        <taxon>organismal metagenomes</taxon>
    </lineage>
</organism>
<evidence type="ECO:0000256" key="5">
    <source>
        <dbReference type="ARBA" id="ARBA00022679"/>
    </source>
</evidence>
<dbReference type="PRINTS" id="PR00108">
    <property type="entry name" value="THYMDSNTHASE"/>
</dbReference>
<comment type="similarity">
    <text evidence="2">Belongs to the thymidylate synthase family.</text>
</comment>
<dbReference type="PROSITE" id="PS00091">
    <property type="entry name" value="THYMIDYLATE_SYNTHASE"/>
    <property type="match status" value="1"/>
</dbReference>
<dbReference type="AlphaFoldDB" id="A0A6C0BUM9"/>
<dbReference type="CDD" id="cd00351">
    <property type="entry name" value="TS_Pyrimidine_HMase"/>
    <property type="match status" value="1"/>
</dbReference>
<evidence type="ECO:0000256" key="2">
    <source>
        <dbReference type="ARBA" id="ARBA00009972"/>
    </source>
</evidence>
<evidence type="ECO:0000256" key="6">
    <source>
        <dbReference type="ARBA" id="ARBA00022727"/>
    </source>
</evidence>
<evidence type="ECO:0000313" key="8">
    <source>
        <dbReference type="EMBL" id="QHS95790.1"/>
    </source>
</evidence>
<evidence type="ECO:0000256" key="1">
    <source>
        <dbReference type="ARBA" id="ARBA00004992"/>
    </source>
</evidence>
<evidence type="ECO:0000259" key="7">
    <source>
        <dbReference type="Pfam" id="PF00303"/>
    </source>
</evidence>
<dbReference type="GO" id="GO:0004799">
    <property type="term" value="F:thymidylate synthase activity"/>
    <property type="evidence" value="ECO:0007669"/>
    <property type="project" value="UniProtKB-EC"/>
</dbReference>
<dbReference type="PANTHER" id="PTHR11548">
    <property type="entry name" value="THYMIDYLATE SYNTHASE 1"/>
    <property type="match status" value="1"/>
</dbReference>
<dbReference type="InterPro" id="IPR023451">
    <property type="entry name" value="Thymidate_synth/dCMP_Mease_dom"/>
</dbReference>
<dbReference type="GO" id="GO:0005739">
    <property type="term" value="C:mitochondrion"/>
    <property type="evidence" value="ECO:0007669"/>
    <property type="project" value="TreeGrafter"/>
</dbReference>
<evidence type="ECO:0000256" key="4">
    <source>
        <dbReference type="ARBA" id="ARBA00022603"/>
    </source>
</evidence>
<dbReference type="EMBL" id="MN739257">
    <property type="protein sequence ID" value="QHS95790.1"/>
    <property type="molecule type" value="Genomic_DNA"/>
</dbReference>
<evidence type="ECO:0000256" key="3">
    <source>
        <dbReference type="ARBA" id="ARBA00011947"/>
    </source>
</evidence>
<dbReference type="GO" id="GO:0005829">
    <property type="term" value="C:cytosol"/>
    <property type="evidence" value="ECO:0007669"/>
    <property type="project" value="TreeGrafter"/>
</dbReference>
<feature type="domain" description="Thymidylate synthase/dCMP hydroxymethylase" evidence="7">
    <location>
        <begin position="47"/>
        <end position="333"/>
    </location>
</feature>
<reference evidence="8" key="1">
    <citation type="journal article" date="2020" name="Nature">
        <title>Giant virus diversity and host interactions through global metagenomics.</title>
        <authorList>
            <person name="Schulz F."/>
            <person name="Roux S."/>
            <person name="Paez-Espino D."/>
            <person name="Jungbluth S."/>
            <person name="Walsh D.A."/>
            <person name="Denef V.J."/>
            <person name="McMahon K.D."/>
            <person name="Konstantinidis K.T."/>
            <person name="Eloe-Fadrosh E.A."/>
            <person name="Kyrpides N.C."/>
            <person name="Woyke T."/>
        </authorList>
    </citation>
    <scope>NUCLEOTIDE SEQUENCE</scope>
    <source>
        <strain evidence="8">GVMAG-M-3300018868-6</strain>
    </source>
</reference>
<dbReference type="HAMAP" id="MF_00008">
    <property type="entry name" value="Thymidy_synth_bact"/>
    <property type="match status" value="1"/>
</dbReference>
<accession>A0A6C0BUM9</accession>
<protein>
    <recommendedName>
        <fullName evidence="3">thymidylate synthase</fullName>
        <ecNumber evidence="3">2.1.1.45</ecNumber>
    </recommendedName>
</protein>